<dbReference type="Proteomes" id="UP001267290">
    <property type="component" value="Unassembled WGS sequence"/>
</dbReference>
<dbReference type="InterPro" id="IPR008965">
    <property type="entry name" value="CBM2/CBM3_carb-bd_dom_sf"/>
</dbReference>
<sequence>MMALRKWITSSLVLILGIGLILPTMIWASEAEQSGTFTMKVSSQMPNQGDTIEVVIHAQELIDVYAFEINMAYDPTRLTFIDAKSDVPGFSVPPLVKGTNIQIAHTKIGQGKGLEGEQSLFKMHFKAIKNGRSDLTLSSVKLVDSKLISNTKLTNTRTTLTIHDPYHFDDLDSFDWAVEAIEALASAGIVNGTGERQFSPGAAVTRADYLVLLMRALGLQGTDRGEPFDDIEEGVYYAQPVTMSRALGIVQGDESNQFHPKASITREDMMVLTDRAMRVSKHLTVEGDQEDLTAFEDNAMISEYARKPVATLVKIGLVHGYENGVFPVETTNRAQAAVLIYHLQTFIKVKN</sequence>
<reference evidence="2 3" key="1">
    <citation type="submission" date="2023-07" db="EMBL/GenBank/DDBJ databases">
        <title>Sorghum-associated microbial communities from plants grown in Nebraska, USA.</title>
        <authorList>
            <person name="Schachtman D."/>
        </authorList>
    </citation>
    <scope>NUCLEOTIDE SEQUENCE [LARGE SCALE GENOMIC DNA]</scope>
    <source>
        <strain evidence="2 3">CC258</strain>
    </source>
</reference>
<feature type="domain" description="SLH" evidence="1">
    <location>
        <begin position="292"/>
        <end position="351"/>
    </location>
</feature>
<evidence type="ECO:0000259" key="1">
    <source>
        <dbReference type="PROSITE" id="PS51272"/>
    </source>
</evidence>
<dbReference type="Pfam" id="PF00395">
    <property type="entry name" value="SLH"/>
    <property type="match status" value="3"/>
</dbReference>
<accession>A0ABU1NUX8</accession>
<dbReference type="InterPro" id="IPR001119">
    <property type="entry name" value="SLH_dom"/>
</dbReference>
<dbReference type="SUPFAM" id="SSF49384">
    <property type="entry name" value="Carbohydrate-binding domain"/>
    <property type="match status" value="1"/>
</dbReference>
<keyword evidence="3" id="KW-1185">Reference proteome</keyword>
<dbReference type="PROSITE" id="PS51272">
    <property type="entry name" value="SLH"/>
    <property type="match status" value="3"/>
</dbReference>
<gene>
    <name evidence="2" type="ORF">J2736_002321</name>
</gene>
<organism evidence="2 3">
    <name type="scientific">Paenibacillus qinlingensis</name>
    <dbReference type="NCBI Taxonomy" id="1837343"/>
    <lineage>
        <taxon>Bacteria</taxon>
        <taxon>Bacillati</taxon>
        <taxon>Bacillota</taxon>
        <taxon>Bacilli</taxon>
        <taxon>Bacillales</taxon>
        <taxon>Paenibacillaceae</taxon>
        <taxon>Paenibacillus</taxon>
    </lineage>
</organism>
<protein>
    <recommendedName>
        <fullName evidence="1">SLH domain-containing protein</fullName>
    </recommendedName>
</protein>
<dbReference type="InterPro" id="IPR002102">
    <property type="entry name" value="Cohesin_dom"/>
</dbReference>
<evidence type="ECO:0000313" key="3">
    <source>
        <dbReference type="Proteomes" id="UP001267290"/>
    </source>
</evidence>
<dbReference type="CDD" id="cd08547">
    <property type="entry name" value="Type_II_cohesin"/>
    <property type="match status" value="1"/>
</dbReference>
<dbReference type="RefSeq" id="WP_310226579.1">
    <property type="nucleotide sequence ID" value="NZ_JAVDSB010000003.1"/>
</dbReference>
<feature type="domain" description="SLH" evidence="1">
    <location>
        <begin position="228"/>
        <end position="287"/>
    </location>
</feature>
<proteinExistence type="predicted"/>
<dbReference type="Gene3D" id="2.60.40.680">
    <property type="match status" value="1"/>
</dbReference>
<name>A0ABU1NUX8_9BACL</name>
<evidence type="ECO:0000313" key="2">
    <source>
        <dbReference type="EMBL" id="MDR6551134.1"/>
    </source>
</evidence>
<feature type="domain" description="SLH" evidence="1">
    <location>
        <begin position="164"/>
        <end position="227"/>
    </location>
</feature>
<comment type="caution">
    <text evidence="2">The sequence shown here is derived from an EMBL/GenBank/DDBJ whole genome shotgun (WGS) entry which is preliminary data.</text>
</comment>
<dbReference type="EMBL" id="JAVDSB010000003">
    <property type="protein sequence ID" value="MDR6551134.1"/>
    <property type="molecule type" value="Genomic_DNA"/>
</dbReference>
<dbReference type="Pfam" id="PF00963">
    <property type="entry name" value="Cohesin"/>
    <property type="match status" value="1"/>
</dbReference>